<evidence type="ECO:0000256" key="4">
    <source>
        <dbReference type="ARBA" id="ARBA00022705"/>
    </source>
</evidence>
<evidence type="ECO:0000256" key="15">
    <source>
        <dbReference type="ARBA" id="ARBA00023204"/>
    </source>
</evidence>
<dbReference type="InterPro" id="IPR014808">
    <property type="entry name" value="DNA_replication_fac_Dna2_N"/>
</dbReference>
<evidence type="ECO:0000256" key="8">
    <source>
        <dbReference type="ARBA" id="ARBA00022763"/>
    </source>
</evidence>
<evidence type="ECO:0000256" key="7">
    <source>
        <dbReference type="ARBA" id="ARBA00022741"/>
    </source>
</evidence>
<dbReference type="GO" id="GO:0051539">
    <property type="term" value="F:4 iron, 4 sulfur cluster binding"/>
    <property type="evidence" value="ECO:0007669"/>
    <property type="project" value="UniProtKB-KW"/>
</dbReference>
<dbReference type="Pfam" id="PF13087">
    <property type="entry name" value="AAA_12"/>
    <property type="match status" value="1"/>
</dbReference>
<evidence type="ECO:0000313" key="21">
    <source>
        <dbReference type="EMBL" id="HGH60237.1"/>
    </source>
</evidence>
<evidence type="ECO:0000256" key="17">
    <source>
        <dbReference type="ARBA" id="ARBA00047995"/>
    </source>
</evidence>
<evidence type="ECO:0000259" key="20">
    <source>
        <dbReference type="Pfam" id="PF13087"/>
    </source>
</evidence>
<dbReference type="InterPro" id="IPR047187">
    <property type="entry name" value="SF1_C_Upf1"/>
</dbReference>
<feature type="domain" description="DNA2/NAM7 helicase helicase" evidence="19">
    <location>
        <begin position="693"/>
        <end position="790"/>
    </location>
</feature>
<dbReference type="EC" id="3.6.4.12" evidence="2"/>
<comment type="catalytic activity">
    <reaction evidence="17">
        <text>ATP + H2O = ADP + phosphate + H(+)</text>
        <dbReference type="Rhea" id="RHEA:13065"/>
        <dbReference type="ChEBI" id="CHEBI:15377"/>
        <dbReference type="ChEBI" id="CHEBI:15378"/>
        <dbReference type="ChEBI" id="CHEBI:30616"/>
        <dbReference type="ChEBI" id="CHEBI:43474"/>
        <dbReference type="ChEBI" id="CHEBI:456216"/>
        <dbReference type="EC" id="3.6.4.12"/>
    </reaction>
</comment>
<keyword evidence="3" id="KW-0004">4Fe-4S</keyword>
<feature type="domain" description="DNA replication factor Dna2 N-terminal" evidence="18">
    <location>
        <begin position="228"/>
        <end position="345"/>
    </location>
</feature>
<dbReference type="GO" id="GO:0016787">
    <property type="term" value="F:hydrolase activity"/>
    <property type="evidence" value="ECO:0007669"/>
    <property type="project" value="UniProtKB-KW"/>
</dbReference>
<keyword evidence="6" id="KW-0479">Metal-binding</keyword>
<keyword evidence="14" id="KW-0238">DNA-binding</keyword>
<organism evidence="21">
    <name type="scientific">Desulfomonile tiedjei</name>
    <dbReference type="NCBI Taxonomy" id="2358"/>
    <lineage>
        <taxon>Bacteria</taxon>
        <taxon>Pseudomonadati</taxon>
        <taxon>Thermodesulfobacteriota</taxon>
        <taxon>Desulfomonilia</taxon>
        <taxon>Desulfomonilales</taxon>
        <taxon>Desulfomonilaceae</taxon>
        <taxon>Desulfomonile</taxon>
    </lineage>
</organism>
<evidence type="ECO:0000256" key="3">
    <source>
        <dbReference type="ARBA" id="ARBA00022485"/>
    </source>
</evidence>
<feature type="domain" description="DNA2/NAM7 helicase-like C-terminal" evidence="20">
    <location>
        <begin position="891"/>
        <end position="1103"/>
    </location>
</feature>
<dbReference type="PANTHER" id="PTHR10887:SF495">
    <property type="entry name" value="HELICASE SENATAXIN ISOFORM X1-RELATED"/>
    <property type="match status" value="1"/>
</dbReference>
<dbReference type="Pfam" id="PF13086">
    <property type="entry name" value="AAA_11"/>
    <property type="match status" value="2"/>
</dbReference>
<dbReference type="Pfam" id="PF08696">
    <property type="entry name" value="Dna2"/>
    <property type="match status" value="1"/>
</dbReference>
<keyword evidence="4" id="KW-0235">DNA replication</keyword>
<dbReference type="GO" id="GO:0004518">
    <property type="term" value="F:nuclease activity"/>
    <property type="evidence" value="ECO:0007669"/>
    <property type="project" value="UniProtKB-KW"/>
</dbReference>
<evidence type="ECO:0000256" key="10">
    <source>
        <dbReference type="ARBA" id="ARBA00022806"/>
    </source>
</evidence>
<dbReference type="Gene3D" id="3.90.320.10">
    <property type="match status" value="1"/>
</dbReference>
<dbReference type="GO" id="GO:0006260">
    <property type="term" value="P:DNA replication"/>
    <property type="evidence" value="ECO:0007669"/>
    <property type="project" value="UniProtKB-KW"/>
</dbReference>
<dbReference type="Gene3D" id="3.40.50.300">
    <property type="entry name" value="P-loop containing nucleotide triphosphate hydrolases"/>
    <property type="match status" value="2"/>
</dbReference>
<keyword evidence="11" id="KW-0067">ATP-binding</keyword>
<keyword evidence="13" id="KW-0411">Iron-sulfur</keyword>
<dbReference type="GO" id="GO:0003678">
    <property type="term" value="F:DNA helicase activity"/>
    <property type="evidence" value="ECO:0007669"/>
    <property type="project" value="UniProtKB-EC"/>
</dbReference>
<keyword evidence="5" id="KW-0540">Nuclease</keyword>
<dbReference type="GO" id="GO:0046872">
    <property type="term" value="F:metal ion binding"/>
    <property type="evidence" value="ECO:0007669"/>
    <property type="project" value="UniProtKB-KW"/>
</dbReference>
<dbReference type="EMBL" id="DTGT01000095">
    <property type="protein sequence ID" value="HGH60237.1"/>
    <property type="molecule type" value="Genomic_DNA"/>
</dbReference>
<evidence type="ECO:0000256" key="9">
    <source>
        <dbReference type="ARBA" id="ARBA00022801"/>
    </source>
</evidence>
<dbReference type="SUPFAM" id="SSF52540">
    <property type="entry name" value="P-loop containing nucleoside triphosphate hydrolases"/>
    <property type="match status" value="1"/>
</dbReference>
<keyword evidence="8" id="KW-0227">DNA damage</keyword>
<evidence type="ECO:0000256" key="1">
    <source>
        <dbReference type="ARBA" id="ARBA00001966"/>
    </source>
</evidence>
<evidence type="ECO:0000256" key="12">
    <source>
        <dbReference type="ARBA" id="ARBA00023004"/>
    </source>
</evidence>
<dbReference type="InterPro" id="IPR041679">
    <property type="entry name" value="DNA2/NAM7-like_C"/>
</dbReference>
<dbReference type="CDD" id="cd18808">
    <property type="entry name" value="SF1_C_Upf1"/>
    <property type="match status" value="1"/>
</dbReference>
<keyword evidence="16" id="KW-0511">Multifunctional enzyme</keyword>
<evidence type="ECO:0000256" key="14">
    <source>
        <dbReference type="ARBA" id="ARBA00023125"/>
    </source>
</evidence>
<evidence type="ECO:0000256" key="6">
    <source>
        <dbReference type="ARBA" id="ARBA00022723"/>
    </source>
</evidence>
<gene>
    <name evidence="21" type="ORF">ENV54_02935</name>
</gene>
<protein>
    <recommendedName>
        <fullName evidence="2">DNA helicase</fullName>
        <ecNumber evidence="2">3.6.4.12</ecNumber>
    </recommendedName>
</protein>
<comment type="caution">
    <text evidence="21">The sequence shown here is derived from an EMBL/GenBank/DDBJ whole genome shotgun (WGS) entry which is preliminary data.</text>
</comment>
<name>A0A7C4EW54_9BACT</name>
<sequence length="1133" mass="126441">VGLDNLHREVFLARSPELWLKPKEITRLLEDVLHVRRENISKYIDNRKIVAVSPKLPEKETASTATPALTAADAHAPVSVQTPAAAREAPPRKTTASVPWNEAVLERATLSTAAPLPQGRTMLEPAEAPPQEIAQSKHTASIVDFKPQPFEEEPCLVCNLGMPGCAVRKIRGNVEAIATSGDSQYILRLTNEDFDLLSIPVHQSWNEYVRRLKSWLDVNESVPAILLHLEKDGETLRVGENSLLVIEPDWLINVTDMTKVEFCSRKLLLDRFVGSPTNEHMIRGNLVHLLFPDIWKAKRGKELAQRRLELLRKQVGDFIASESSPDQIAQKCDDAIEHISQWVDRRKRATRLRTETFVLSPTLGMKGKIDFLWEEPTKNQIVGIGELKTGRSQGDSPKPGHALQLLSYTMMLLARGEISIDEVHALLLYSGNEMLGNQGNNLHRKLAPTFQTVRNAVNVRNDLVLMELTGASQFETNMNKCRGCKDFNMPCALVALLGDEEDPRPVETTKWLPPHIAIPSERAKAFFQHYASLITAELKAVKAIHANLWRKTPEQRVEQGITFRVESFRNAAPLKTGYCYELKGPNKTDFRVGDAVLVSDERGPSLGRVSLGVIQGTSEDGLQITSNEEIRFAPAWVDPYTNENLTIRLFKGLYRFVSNPTHLHDAIFDGKSPEFGSLPISDKSLVDILSKEELNDLQKKALQWALCAKSYCIVHGPPGSGKTRLIRAIVKAHRLLQKRVLICTGTNRALDEAMKSVLTEEMRKEALRLGDAGAVTDSRVKAVTLEGLIEGIEPLDAKIAAGIDALRNRAVVGITASSLQSGRYEKVLGEFDLVVIDEAAQLTAPATVGCISFGKRFVLIGDHHQLPAVAQSEGLDHDDGTDANGPWSRLSKSLFEILYERAIKNSGREIVLLKDQYRMNDHICSIPGVMFYKGALRPGTRKISDARLAIDVRGLEGLERKVLDPQESVKFVDAPLDDSGGLRTNLTEAQTICRIVRALILCKYGLDRDDALGIICPRRAQVELVRRQLEQLLKEMHRIHTPEGRQILDSVSTVDRFQGSQREMIIVSFGMTDGVVSEHLADERRLNVAMSRARHKLILLGNRRALSDEPLFAKLFESMENELPYEDWYVKAT</sequence>
<dbReference type="PANTHER" id="PTHR10887">
    <property type="entry name" value="DNA2/NAM7 HELICASE FAMILY"/>
    <property type="match status" value="1"/>
</dbReference>
<evidence type="ECO:0000259" key="18">
    <source>
        <dbReference type="Pfam" id="PF08696"/>
    </source>
</evidence>
<feature type="non-terminal residue" evidence="21">
    <location>
        <position position="1"/>
    </location>
</feature>
<dbReference type="InterPro" id="IPR045055">
    <property type="entry name" value="DNA2/NAM7-like"/>
</dbReference>
<proteinExistence type="predicted"/>
<reference evidence="21" key="1">
    <citation type="journal article" date="2020" name="mSystems">
        <title>Genome- and Community-Level Interaction Insights into Carbon Utilization and Element Cycling Functions of Hydrothermarchaeota in Hydrothermal Sediment.</title>
        <authorList>
            <person name="Zhou Z."/>
            <person name="Liu Y."/>
            <person name="Xu W."/>
            <person name="Pan J."/>
            <person name="Luo Z.H."/>
            <person name="Li M."/>
        </authorList>
    </citation>
    <scope>NUCLEOTIDE SEQUENCE [LARGE SCALE GENOMIC DNA]</scope>
    <source>
        <strain evidence="21">SpSt-769</strain>
    </source>
</reference>
<keyword evidence="7" id="KW-0547">Nucleotide-binding</keyword>
<dbReference type="InterPro" id="IPR011604">
    <property type="entry name" value="PDDEXK-like_dom_sf"/>
</dbReference>
<keyword evidence="12" id="KW-0408">Iron</keyword>
<evidence type="ECO:0000256" key="5">
    <source>
        <dbReference type="ARBA" id="ARBA00022722"/>
    </source>
</evidence>
<evidence type="ECO:0000256" key="16">
    <source>
        <dbReference type="ARBA" id="ARBA00023268"/>
    </source>
</evidence>
<evidence type="ECO:0000259" key="19">
    <source>
        <dbReference type="Pfam" id="PF13086"/>
    </source>
</evidence>
<dbReference type="AlphaFoldDB" id="A0A7C4EW54"/>
<evidence type="ECO:0000256" key="2">
    <source>
        <dbReference type="ARBA" id="ARBA00012551"/>
    </source>
</evidence>
<dbReference type="GO" id="GO:0005524">
    <property type="term" value="F:ATP binding"/>
    <property type="evidence" value="ECO:0007669"/>
    <property type="project" value="UniProtKB-KW"/>
</dbReference>
<dbReference type="GO" id="GO:0006281">
    <property type="term" value="P:DNA repair"/>
    <property type="evidence" value="ECO:0007669"/>
    <property type="project" value="UniProtKB-KW"/>
</dbReference>
<feature type="domain" description="DNA2/NAM7 helicase helicase" evidence="19">
    <location>
        <begin position="805"/>
        <end position="873"/>
    </location>
</feature>
<keyword evidence="9" id="KW-0378">Hydrolase</keyword>
<accession>A0A7C4EW54</accession>
<dbReference type="InterPro" id="IPR027417">
    <property type="entry name" value="P-loop_NTPase"/>
</dbReference>
<dbReference type="InterPro" id="IPR041677">
    <property type="entry name" value="DNA2/NAM7_AAA_11"/>
</dbReference>
<keyword evidence="15" id="KW-0234">DNA repair</keyword>
<dbReference type="GO" id="GO:0003677">
    <property type="term" value="F:DNA binding"/>
    <property type="evidence" value="ECO:0007669"/>
    <property type="project" value="UniProtKB-KW"/>
</dbReference>
<comment type="cofactor">
    <cofactor evidence="1">
        <name>[4Fe-4S] cluster</name>
        <dbReference type="ChEBI" id="CHEBI:49883"/>
    </cofactor>
</comment>
<keyword evidence="10" id="KW-0347">Helicase</keyword>
<evidence type="ECO:0000256" key="13">
    <source>
        <dbReference type="ARBA" id="ARBA00023014"/>
    </source>
</evidence>
<evidence type="ECO:0000256" key="11">
    <source>
        <dbReference type="ARBA" id="ARBA00022840"/>
    </source>
</evidence>